<accession>A0A5M6IX13</accession>
<dbReference type="AlphaFoldDB" id="A0A5M6IX13"/>
<evidence type="ECO:0000313" key="2">
    <source>
        <dbReference type="Proteomes" id="UP000325255"/>
    </source>
</evidence>
<organism evidence="1 2">
    <name type="scientific">Rhodovastum atsumiense</name>
    <dbReference type="NCBI Taxonomy" id="504468"/>
    <lineage>
        <taxon>Bacteria</taxon>
        <taxon>Pseudomonadati</taxon>
        <taxon>Pseudomonadota</taxon>
        <taxon>Alphaproteobacteria</taxon>
        <taxon>Acetobacterales</taxon>
        <taxon>Acetobacteraceae</taxon>
        <taxon>Rhodovastum</taxon>
    </lineage>
</organism>
<gene>
    <name evidence="1" type="ORF">F1189_07240</name>
</gene>
<comment type="caution">
    <text evidence="1">The sequence shown here is derived from an EMBL/GenBank/DDBJ whole genome shotgun (WGS) entry which is preliminary data.</text>
</comment>
<keyword evidence="2" id="KW-1185">Reference proteome</keyword>
<name>A0A5M6IX13_9PROT</name>
<sequence>MQHNIGGFVSEEQRARLIVCTTCRAGRPLAEGETPPGALLHADLQRRIVEDADSRLELAEVKCLACCDRGCSCAITMPGKWTYLLGHLSPGSAGDLLEYATAYLASASGAVLPSRRPPALRGAVIGRLPAAEMQA</sequence>
<protein>
    <submittedName>
        <fullName evidence="1">DUF1636 domain-containing protein</fullName>
    </submittedName>
</protein>
<reference evidence="1 2" key="1">
    <citation type="submission" date="2019-09" db="EMBL/GenBank/DDBJ databases">
        <title>Genome sequence of Rhodovastum atsumiense, a diverse member of the Acetobacteraceae family of non-sulfur purple photosynthetic bacteria.</title>
        <authorList>
            <person name="Meyer T."/>
            <person name="Kyndt J."/>
        </authorList>
    </citation>
    <scope>NUCLEOTIDE SEQUENCE [LARGE SCALE GENOMIC DNA]</scope>
    <source>
        <strain evidence="1 2">DSM 21279</strain>
    </source>
</reference>
<dbReference type="Pfam" id="PF07845">
    <property type="entry name" value="DUF1636"/>
    <property type="match status" value="1"/>
</dbReference>
<dbReference type="OrthoDB" id="424426at2"/>
<dbReference type="Proteomes" id="UP000325255">
    <property type="component" value="Unassembled WGS sequence"/>
</dbReference>
<evidence type="ECO:0000313" key="1">
    <source>
        <dbReference type="EMBL" id="KAA5612832.1"/>
    </source>
</evidence>
<proteinExistence type="predicted"/>
<dbReference type="EMBL" id="VWPK01000009">
    <property type="protein sequence ID" value="KAA5612832.1"/>
    <property type="molecule type" value="Genomic_DNA"/>
</dbReference>
<dbReference type="InterPro" id="IPR012863">
    <property type="entry name" value="DUF1636"/>
</dbReference>